<proteinExistence type="predicted"/>
<protein>
    <submittedName>
        <fullName evidence="1">Uncharacterized protein</fullName>
    </submittedName>
</protein>
<name>X1EZV9_9ZZZZ</name>
<evidence type="ECO:0000313" key="1">
    <source>
        <dbReference type="EMBL" id="GAH38916.1"/>
    </source>
</evidence>
<comment type="caution">
    <text evidence="1">The sequence shown here is derived from an EMBL/GenBank/DDBJ whole genome shotgun (WGS) entry which is preliminary data.</text>
</comment>
<dbReference type="AlphaFoldDB" id="X1EZV9"/>
<sequence length="53" mass="6180">MHPTRPSLCPNIEPIDPLSRSRAMDKLKEMVLKGNIGGMYDVNKKDYFYFFKS</sequence>
<gene>
    <name evidence="1" type="ORF">S03H2_18462</name>
</gene>
<reference evidence="1" key="1">
    <citation type="journal article" date="2014" name="Front. Microbiol.">
        <title>High frequency of phylogenetically diverse reductive dehalogenase-homologous genes in deep subseafloor sedimentary metagenomes.</title>
        <authorList>
            <person name="Kawai M."/>
            <person name="Futagami T."/>
            <person name="Toyoda A."/>
            <person name="Takaki Y."/>
            <person name="Nishi S."/>
            <person name="Hori S."/>
            <person name="Arai W."/>
            <person name="Tsubouchi T."/>
            <person name="Morono Y."/>
            <person name="Uchiyama I."/>
            <person name="Ito T."/>
            <person name="Fujiyama A."/>
            <person name="Inagaki F."/>
            <person name="Takami H."/>
        </authorList>
    </citation>
    <scope>NUCLEOTIDE SEQUENCE</scope>
    <source>
        <strain evidence="1">Expedition CK06-06</strain>
    </source>
</reference>
<accession>X1EZV9</accession>
<dbReference type="EMBL" id="BARU01009582">
    <property type="protein sequence ID" value="GAH38916.1"/>
    <property type="molecule type" value="Genomic_DNA"/>
</dbReference>
<organism evidence="1">
    <name type="scientific">marine sediment metagenome</name>
    <dbReference type="NCBI Taxonomy" id="412755"/>
    <lineage>
        <taxon>unclassified sequences</taxon>
        <taxon>metagenomes</taxon>
        <taxon>ecological metagenomes</taxon>
    </lineage>
</organism>